<dbReference type="OMA" id="LDECNHK"/>
<dbReference type="dictyBase" id="DDB_G0285763"/>
<dbReference type="VEuPathDB" id="AmoebaDB:DDB_G0285763"/>
<dbReference type="GO" id="GO:0061630">
    <property type="term" value="F:ubiquitin protein ligase activity"/>
    <property type="evidence" value="ECO:0000318"/>
    <property type="project" value="GO_Central"/>
</dbReference>
<dbReference type="GO" id="GO:0031624">
    <property type="term" value="F:ubiquitin conjugating enzyme binding"/>
    <property type="evidence" value="ECO:0000318"/>
    <property type="project" value="GO_Central"/>
</dbReference>
<dbReference type="InterPro" id="IPR031127">
    <property type="entry name" value="E3_UB_ligase_RBR"/>
</dbReference>
<dbReference type="SMART" id="SM00647">
    <property type="entry name" value="IBR"/>
    <property type="match status" value="2"/>
</dbReference>
<dbReference type="GeneID" id="8625201"/>
<sequence>METNNEISTILDLFPNLTIKQATDCLKTCNNNIEQTINYLVENIDIVTSVNTKVGSGNIKSTDDIINNSTTTTTTFKTEEDIENERLFKEFMENELKQSEIKNSSKTHLCMVCYCELPITDFYILDECNHKYCNLCLNTHYTMQVRSGYSDLKCPMPTCRYKPTYEEVQHILSKDYFEKYDKILVNVHLNKDKNIRYCPEIDCGAAIIMPSDNNNSTTQSVECSNQECKSSYCLNCREPSHSGLTCEQYETAKLELAELMEIEENQMTFKQRLMELFSQGDANSILYDKTPPKRVRNRLFFLAKKWGRYVNTDRIHELQVSASTLKWVLENTKICPTCKIIIEKIDGCNSMDCVCGTNFCFGCGVKRTEHTAKRFPCYDPYYYDSY</sequence>
<evidence type="ECO:0000256" key="8">
    <source>
        <dbReference type="ARBA" id="ARBA00022833"/>
    </source>
</evidence>
<keyword evidence="5" id="KW-0677">Repeat</keyword>
<dbReference type="GO" id="GO:0008270">
    <property type="term" value="F:zinc ion binding"/>
    <property type="evidence" value="ECO:0007669"/>
    <property type="project" value="UniProtKB-KW"/>
</dbReference>
<dbReference type="FunFam" id="1.20.120.1750:FF:000073">
    <property type="entry name" value="RBR-type E3 ubiquitin transferase"/>
    <property type="match status" value="1"/>
</dbReference>
<dbReference type="PROSITE" id="PS00518">
    <property type="entry name" value="ZF_RING_1"/>
    <property type="match status" value="1"/>
</dbReference>
<dbReference type="SUPFAM" id="SSF46934">
    <property type="entry name" value="UBA-like"/>
    <property type="match status" value="1"/>
</dbReference>
<dbReference type="Pfam" id="PF02845">
    <property type="entry name" value="CUE"/>
    <property type="match status" value="1"/>
</dbReference>
<dbReference type="Proteomes" id="UP000002195">
    <property type="component" value="Unassembled WGS sequence"/>
</dbReference>
<dbReference type="SUPFAM" id="SSF57850">
    <property type="entry name" value="RING/U-box"/>
    <property type="match status" value="3"/>
</dbReference>
<dbReference type="AlphaFoldDB" id="Q54MZ0"/>
<dbReference type="InterPro" id="IPR009060">
    <property type="entry name" value="UBA-like_sf"/>
</dbReference>
<evidence type="ECO:0000259" key="10">
    <source>
        <dbReference type="PROSITE" id="PS50089"/>
    </source>
</evidence>
<accession>Q54MZ0</accession>
<evidence type="ECO:0000256" key="1">
    <source>
        <dbReference type="ARBA" id="ARBA00001798"/>
    </source>
</evidence>
<dbReference type="EC" id="2.3.2.31" evidence="2"/>
<comment type="caution">
    <text evidence="13">The sequence shown here is derived from an EMBL/GenBank/DDBJ whole genome shotgun (WGS) entry which is preliminary data.</text>
</comment>
<evidence type="ECO:0000256" key="2">
    <source>
        <dbReference type="ARBA" id="ARBA00012251"/>
    </source>
</evidence>
<dbReference type="InterPro" id="IPR041809">
    <property type="entry name" value="CUE2_CUE1"/>
</dbReference>
<dbReference type="GO" id="GO:0016567">
    <property type="term" value="P:protein ubiquitination"/>
    <property type="evidence" value="ECO:0007669"/>
    <property type="project" value="InterPro"/>
</dbReference>
<dbReference type="InterPro" id="IPR044066">
    <property type="entry name" value="TRIAD_supradom"/>
</dbReference>
<dbReference type="Gene3D" id="1.10.8.10">
    <property type="entry name" value="DNA helicase RuvA subunit, C-terminal domain"/>
    <property type="match status" value="1"/>
</dbReference>
<dbReference type="FunFam" id="3.30.40.10:FF:000137">
    <property type="entry name" value="RanBP-type and C3HC4-type zinc finger-containing protein 1"/>
    <property type="match status" value="1"/>
</dbReference>
<dbReference type="InterPro" id="IPR017907">
    <property type="entry name" value="Znf_RING_CS"/>
</dbReference>
<dbReference type="InParanoid" id="Q54MZ0"/>
<dbReference type="SMART" id="SM00546">
    <property type="entry name" value="CUE"/>
    <property type="match status" value="1"/>
</dbReference>
<evidence type="ECO:0000256" key="6">
    <source>
        <dbReference type="ARBA" id="ARBA00022771"/>
    </source>
</evidence>
<dbReference type="InterPro" id="IPR003892">
    <property type="entry name" value="CUE"/>
</dbReference>
<dbReference type="KEGG" id="ddi:DDB_G0285763"/>
<proteinExistence type="predicted"/>
<dbReference type="InterPro" id="IPR002867">
    <property type="entry name" value="IBR_dom"/>
</dbReference>
<dbReference type="PaxDb" id="44689-DDB0218731"/>
<evidence type="ECO:0000256" key="7">
    <source>
        <dbReference type="ARBA" id="ARBA00022786"/>
    </source>
</evidence>
<dbReference type="HOGENOM" id="CLU_716534_0_0_1"/>
<protein>
    <recommendedName>
        <fullName evidence="2">RBR-type E3 ubiquitin transferase</fullName>
        <ecNumber evidence="2">2.3.2.31</ecNumber>
    </recommendedName>
</protein>
<evidence type="ECO:0000256" key="3">
    <source>
        <dbReference type="ARBA" id="ARBA00022679"/>
    </source>
</evidence>
<dbReference type="FunCoup" id="Q54MZ0">
    <property type="interactions" value="8"/>
</dbReference>
<dbReference type="PROSITE" id="PS51140">
    <property type="entry name" value="CUE"/>
    <property type="match status" value="1"/>
</dbReference>
<dbReference type="PROSITE" id="PS51873">
    <property type="entry name" value="TRIAD"/>
    <property type="match status" value="1"/>
</dbReference>
<dbReference type="PhylomeDB" id="Q54MZ0"/>
<dbReference type="InterPro" id="IPR001841">
    <property type="entry name" value="Znf_RING"/>
</dbReference>
<keyword evidence="3" id="KW-0808">Transferase</keyword>
<feature type="domain" description="RING-type" evidence="10">
    <location>
        <begin position="110"/>
        <end position="156"/>
    </location>
</feature>
<dbReference type="CDD" id="cd14374">
    <property type="entry name" value="CUE1_Cue2p_like"/>
    <property type="match status" value="1"/>
</dbReference>
<evidence type="ECO:0000256" key="5">
    <source>
        <dbReference type="ARBA" id="ARBA00022737"/>
    </source>
</evidence>
<evidence type="ECO:0000313" key="14">
    <source>
        <dbReference type="Proteomes" id="UP000002195"/>
    </source>
</evidence>
<comment type="catalytic activity">
    <reaction evidence="1">
        <text>[E2 ubiquitin-conjugating enzyme]-S-ubiquitinyl-L-cysteine + [acceptor protein]-L-lysine = [E2 ubiquitin-conjugating enzyme]-L-cysteine + [acceptor protein]-N(6)-ubiquitinyl-L-lysine.</text>
        <dbReference type="EC" id="2.3.2.31"/>
    </reaction>
</comment>
<name>Q54MZ0_DICDI</name>
<keyword evidence="6 9" id="KW-0863">Zinc-finger</keyword>
<dbReference type="eggNOG" id="KOG1814">
    <property type="taxonomic scope" value="Eukaryota"/>
</dbReference>
<keyword evidence="14" id="KW-1185">Reference proteome</keyword>
<dbReference type="RefSeq" id="XP_638153.1">
    <property type="nucleotide sequence ID" value="XM_633061.1"/>
</dbReference>
<keyword evidence="8" id="KW-0862">Zinc</keyword>
<dbReference type="PANTHER" id="PTHR11685">
    <property type="entry name" value="RBR FAMILY RING FINGER AND IBR DOMAIN-CONTAINING"/>
    <property type="match status" value="1"/>
</dbReference>
<dbReference type="InterPro" id="IPR013083">
    <property type="entry name" value="Znf_RING/FYVE/PHD"/>
</dbReference>
<evidence type="ECO:0000259" key="11">
    <source>
        <dbReference type="PROSITE" id="PS51140"/>
    </source>
</evidence>
<dbReference type="PROSITE" id="PS50089">
    <property type="entry name" value="ZF_RING_2"/>
    <property type="match status" value="1"/>
</dbReference>
<keyword evidence="4" id="KW-0479">Metal-binding</keyword>
<evidence type="ECO:0000256" key="4">
    <source>
        <dbReference type="ARBA" id="ARBA00022723"/>
    </source>
</evidence>
<dbReference type="Gene3D" id="3.30.40.10">
    <property type="entry name" value="Zinc/RING finger domain, C3HC4 (zinc finger)"/>
    <property type="match status" value="1"/>
</dbReference>
<dbReference type="Gene3D" id="1.20.120.1750">
    <property type="match status" value="1"/>
</dbReference>
<dbReference type="FunFam" id="2.20.25.20:FF:000024">
    <property type="match status" value="1"/>
</dbReference>
<evidence type="ECO:0000256" key="9">
    <source>
        <dbReference type="PROSITE-ProRule" id="PRU00175"/>
    </source>
</evidence>
<dbReference type="GO" id="GO:0006511">
    <property type="term" value="P:ubiquitin-dependent protein catabolic process"/>
    <property type="evidence" value="ECO:0000318"/>
    <property type="project" value="GO_Central"/>
</dbReference>
<dbReference type="GO" id="GO:0005737">
    <property type="term" value="C:cytoplasm"/>
    <property type="evidence" value="ECO:0000318"/>
    <property type="project" value="GO_Central"/>
</dbReference>
<feature type="domain" description="RING-type" evidence="12">
    <location>
        <begin position="106"/>
        <end position="381"/>
    </location>
</feature>
<dbReference type="Gene3D" id="2.20.25.20">
    <property type="match status" value="1"/>
</dbReference>
<gene>
    <name evidence="13" type="ORF">DDB_G0285763</name>
</gene>
<organism evidence="13 14">
    <name type="scientific">Dictyostelium discoideum</name>
    <name type="common">Social amoeba</name>
    <dbReference type="NCBI Taxonomy" id="44689"/>
    <lineage>
        <taxon>Eukaryota</taxon>
        <taxon>Amoebozoa</taxon>
        <taxon>Evosea</taxon>
        <taxon>Eumycetozoa</taxon>
        <taxon>Dictyostelia</taxon>
        <taxon>Dictyosteliales</taxon>
        <taxon>Dictyosteliaceae</taxon>
        <taxon>Dictyostelium</taxon>
    </lineage>
</organism>
<reference evidence="13 14" key="1">
    <citation type="journal article" date="2005" name="Nature">
        <title>The genome of the social amoeba Dictyostelium discoideum.</title>
        <authorList>
            <consortium name="The Dictyostelium discoideum Sequencing Consortium"/>
            <person name="Eichinger L."/>
            <person name="Pachebat J.A."/>
            <person name="Glockner G."/>
            <person name="Rajandream M.A."/>
            <person name="Sucgang R."/>
            <person name="Berriman M."/>
            <person name="Song J."/>
            <person name="Olsen R."/>
            <person name="Szafranski K."/>
            <person name="Xu Q."/>
            <person name="Tunggal B."/>
            <person name="Kummerfeld S."/>
            <person name="Madera M."/>
            <person name="Konfortov B.A."/>
            <person name="Rivero F."/>
            <person name="Bankier A.T."/>
            <person name="Lehmann R."/>
            <person name="Hamlin N."/>
            <person name="Davies R."/>
            <person name="Gaudet P."/>
            <person name="Fey P."/>
            <person name="Pilcher K."/>
            <person name="Chen G."/>
            <person name="Saunders D."/>
            <person name="Sodergren E."/>
            <person name="Davis P."/>
            <person name="Kerhornou A."/>
            <person name="Nie X."/>
            <person name="Hall N."/>
            <person name="Anjard C."/>
            <person name="Hemphill L."/>
            <person name="Bason N."/>
            <person name="Farbrother P."/>
            <person name="Desany B."/>
            <person name="Just E."/>
            <person name="Morio T."/>
            <person name="Rost R."/>
            <person name="Churcher C."/>
            <person name="Cooper J."/>
            <person name="Haydock S."/>
            <person name="van Driessche N."/>
            <person name="Cronin A."/>
            <person name="Goodhead I."/>
            <person name="Muzny D."/>
            <person name="Mourier T."/>
            <person name="Pain A."/>
            <person name="Lu M."/>
            <person name="Harper D."/>
            <person name="Lindsay R."/>
            <person name="Hauser H."/>
            <person name="James K."/>
            <person name="Quiles M."/>
            <person name="Madan Babu M."/>
            <person name="Saito T."/>
            <person name="Buchrieser C."/>
            <person name="Wardroper A."/>
            <person name="Felder M."/>
            <person name="Thangavelu M."/>
            <person name="Johnson D."/>
            <person name="Knights A."/>
            <person name="Loulseged H."/>
            <person name="Mungall K."/>
            <person name="Oliver K."/>
            <person name="Price C."/>
            <person name="Quail M.A."/>
            <person name="Urushihara H."/>
            <person name="Hernandez J."/>
            <person name="Rabbinowitsch E."/>
            <person name="Steffen D."/>
            <person name="Sanders M."/>
            <person name="Ma J."/>
            <person name="Kohara Y."/>
            <person name="Sharp S."/>
            <person name="Simmonds M."/>
            <person name="Spiegler S."/>
            <person name="Tivey A."/>
            <person name="Sugano S."/>
            <person name="White B."/>
            <person name="Walker D."/>
            <person name="Woodward J."/>
            <person name="Winckler T."/>
            <person name="Tanaka Y."/>
            <person name="Shaulsky G."/>
            <person name="Schleicher M."/>
            <person name="Weinstock G."/>
            <person name="Rosenthal A."/>
            <person name="Cox E.C."/>
            <person name="Chisholm R.L."/>
            <person name="Gibbs R."/>
            <person name="Loomis W.F."/>
            <person name="Platzer M."/>
            <person name="Kay R.R."/>
            <person name="Williams J."/>
            <person name="Dear P.H."/>
            <person name="Noegel A.A."/>
            <person name="Barrell B."/>
            <person name="Kuspa A."/>
        </authorList>
    </citation>
    <scope>NUCLEOTIDE SEQUENCE [LARGE SCALE GENOMIC DNA]</scope>
    <source>
        <strain evidence="13 14">AX4</strain>
    </source>
</reference>
<evidence type="ECO:0000313" key="13">
    <source>
        <dbReference type="EMBL" id="EAL64719.1"/>
    </source>
</evidence>
<dbReference type="GO" id="GO:0000151">
    <property type="term" value="C:ubiquitin ligase complex"/>
    <property type="evidence" value="ECO:0000318"/>
    <property type="project" value="GO_Central"/>
</dbReference>
<dbReference type="Pfam" id="PF01485">
    <property type="entry name" value="IBR"/>
    <property type="match status" value="2"/>
</dbReference>
<evidence type="ECO:0000259" key="12">
    <source>
        <dbReference type="PROSITE" id="PS51873"/>
    </source>
</evidence>
<dbReference type="GO" id="GO:0043130">
    <property type="term" value="F:ubiquitin binding"/>
    <property type="evidence" value="ECO:0007669"/>
    <property type="project" value="InterPro"/>
</dbReference>
<feature type="domain" description="CUE" evidence="11">
    <location>
        <begin position="2"/>
        <end position="45"/>
    </location>
</feature>
<keyword evidence="7" id="KW-0833">Ubl conjugation pathway</keyword>
<dbReference type="EMBL" id="AAFI02000079">
    <property type="protein sequence ID" value="EAL64719.1"/>
    <property type="molecule type" value="Genomic_DNA"/>
</dbReference>